<feature type="region of interest" description="Disordered" evidence="1">
    <location>
        <begin position="269"/>
        <end position="301"/>
    </location>
</feature>
<feature type="compositionally biased region" description="Polar residues" evidence="1">
    <location>
        <begin position="571"/>
        <end position="595"/>
    </location>
</feature>
<feature type="compositionally biased region" description="Basic and acidic residues" evidence="1">
    <location>
        <begin position="1360"/>
        <end position="1369"/>
    </location>
</feature>
<feature type="compositionally biased region" description="Low complexity" evidence="1">
    <location>
        <begin position="896"/>
        <end position="909"/>
    </location>
</feature>
<organism evidence="2 3">
    <name type="scientific">Linnemannia exigua</name>
    <dbReference type="NCBI Taxonomy" id="604196"/>
    <lineage>
        <taxon>Eukaryota</taxon>
        <taxon>Fungi</taxon>
        <taxon>Fungi incertae sedis</taxon>
        <taxon>Mucoromycota</taxon>
        <taxon>Mortierellomycotina</taxon>
        <taxon>Mortierellomycetes</taxon>
        <taxon>Mortierellales</taxon>
        <taxon>Mortierellaceae</taxon>
        <taxon>Linnemannia</taxon>
    </lineage>
</organism>
<feature type="compositionally biased region" description="Polar residues" evidence="1">
    <location>
        <begin position="464"/>
        <end position="540"/>
    </location>
</feature>
<feature type="region of interest" description="Disordered" evidence="1">
    <location>
        <begin position="855"/>
        <end position="880"/>
    </location>
</feature>
<feature type="compositionally biased region" description="Polar residues" evidence="1">
    <location>
        <begin position="955"/>
        <end position="966"/>
    </location>
</feature>
<gene>
    <name evidence="2" type="ORF">BGZ95_008318</name>
</gene>
<feature type="compositionally biased region" description="Pro residues" evidence="1">
    <location>
        <begin position="767"/>
        <end position="778"/>
    </location>
</feature>
<feature type="region of interest" description="Disordered" evidence="1">
    <location>
        <begin position="955"/>
        <end position="1000"/>
    </location>
</feature>
<feature type="compositionally biased region" description="Acidic residues" evidence="1">
    <location>
        <begin position="1320"/>
        <end position="1347"/>
    </location>
</feature>
<name>A0AAD4H6G1_9FUNG</name>
<feature type="compositionally biased region" description="Polar residues" evidence="1">
    <location>
        <begin position="925"/>
        <end position="937"/>
    </location>
</feature>
<feature type="compositionally biased region" description="Acidic residues" evidence="1">
    <location>
        <begin position="1095"/>
        <end position="1109"/>
    </location>
</feature>
<feature type="compositionally biased region" description="Basic and acidic residues" evidence="1">
    <location>
        <begin position="967"/>
        <end position="979"/>
    </location>
</feature>
<dbReference type="Proteomes" id="UP001194580">
    <property type="component" value="Unassembled WGS sequence"/>
</dbReference>
<feature type="compositionally biased region" description="Low complexity" evidence="1">
    <location>
        <begin position="439"/>
        <end position="455"/>
    </location>
</feature>
<feature type="region of interest" description="Disordered" evidence="1">
    <location>
        <begin position="1027"/>
        <end position="1110"/>
    </location>
</feature>
<protein>
    <submittedName>
        <fullName evidence="2">Uncharacterized protein</fullName>
    </submittedName>
</protein>
<keyword evidence="3" id="KW-1185">Reference proteome</keyword>
<feature type="compositionally biased region" description="Low complexity" evidence="1">
    <location>
        <begin position="1275"/>
        <end position="1293"/>
    </location>
</feature>
<feature type="compositionally biased region" description="Polar residues" evidence="1">
    <location>
        <begin position="734"/>
        <end position="756"/>
    </location>
</feature>
<feature type="region of interest" description="Disordered" evidence="1">
    <location>
        <begin position="896"/>
        <end position="937"/>
    </location>
</feature>
<evidence type="ECO:0000313" key="2">
    <source>
        <dbReference type="EMBL" id="KAG0275849.1"/>
    </source>
</evidence>
<feature type="compositionally biased region" description="Polar residues" evidence="1">
    <location>
        <begin position="669"/>
        <end position="682"/>
    </location>
</feature>
<evidence type="ECO:0000313" key="3">
    <source>
        <dbReference type="Proteomes" id="UP001194580"/>
    </source>
</evidence>
<feature type="region of interest" description="Disordered" evidence="1">
    <location>
        <begin position="1531"/>
        <end position="1572"/>
    </location>
</feature>
<dbReference type="EMBL" id="JAAAIL010000431">
    <property type="protein sequence ID" value="KAG0275849.1"/>
    <property type="molecule type" value="Genomic_DNA"/>
</dbReference>
<feature type="compositionally biased region" description="Pro residues" evidence="1">
    <location>
        <begin position="704"/>
        <end position="714"/>
    </location>
</feature>
<comment type="caution">
    <text evidence="2">The sequence shown here is derived from an EMBL/GenBank/DDBJ whole genome shotgun (WGS) entry which is preliminary data.</text>
</comment>
<feature type="compositionally biased region" description="Basic and acidic residues" evidence="1">
    <location>
        <begin position="1427"/>
        <end position="1437"/>
    </location>
</feature>
<feature type="compositionally biased region" description="Low complexity" evidence="1">
    <location>
        <begin position="596"/>
        <end position="619"/>
    </location>
</feature>
<dbReference type="GO" id="GO:0046982">
    <property type="term" value="F:protein heterodimerization activity"/>
    <property type="evidence" value="ECO:0007669"/>
    <property type="project" value="InterPro"/>
</dbReference>
<feature type="region of interest" description="Disordered" evidence="1">
    <location>
        <begin position="331"/>
        <end position="842"/>
    </location>
</feature>
<feature type="compositionally biased region" description="Acidic residues" evidence="1">
    <location>
        <begin position="1184"/>
        <end position="1200"/>
    </location>
</feature>
<accession>A0AAD4H6G1</accession>
<feature type="compositionally biased region" description="Acidic residues" evidence="1">
    <location>
        <begin position="1154"/>
        <end position="1168"/>
    </location>
</feature>
<feature type="compositionally biased region" description="Polar residues" evidence="1">
    <location>
        <begin position="1213"/>
        <end position="1227"/>
    </location>
</feature>
<feature type="compositionally biased region" description="Polar residues" evidence="1">
    <location>
        <begin position="1069"/>
        <end position="1079"/>
    </location>
</feature>
<feature type="compositionally biased region" description="Low complexity" evidence="1">
    <location>
        <begin position="823"/>
        <end position="842"/>
    </location>
</feature>
<sequence>MSEKRKEVRYIAQKFANAILADASSYIISTDGLQALNAFLDELLFILVDTAKGLETTRIKSAVYQIFPTALGKNAIVEAELEAKSYIDMGGKDTSNHLGNSGQSATSSLFNADSDETRVEQVFEQFRTKCQYYSKLGERLGSPAGNPNNAIVVPTLIAIYVTAVLEHIAEYVLQIASTIADRQDHADMVTVREIYVALLEDRQIEHTFEIMILKTQLQKRFRHSLIMPGTGLRLEEQQPATVKRSGSWGKQLRLGNADKPKLDVQLPTDFEEDDTPIDPNRPQFGDWDEPPDEENKAKKKSDFEMLFSSGETMKVSLTPNRLRTIEVHRKAGGTGAMATRSNSRAASVIGGKEGRSHGRRPSHGATAAAAAAAANPGGPGPIGARKSSQAPTAVDTHAPPPVPATPSVPAIPANFGVSQPILKKQGQHGATPDVPPLSPMQQMQLRQQQQQQQSSDYHGLGIANTANRSSNTQMENGRASTSTFESQLTLSTAGTSSMAPLSPVTSRSPASPNGSIKSPAQATNDLVNLLGGSSSQSTYSEHGEPPLSPMFETSHKKENPIKSFMGRLGRNSIQRTSMDSNISNPAPSPTSIRSFNTTNGGAPTSGSTAGSTNGSVSSGHSGQTSITTAPYHPERQGSGQSLFEQPPLSPIRPSAMDQRQNMGFPMPPDTSSAVKNKPNSGAYNRPPPSIPAPLNMTAAHPNNYHPPPPPPPPSAHQQQKPMSPDGGAFPIPSRNASLNHDLTSPTKTTFTNSYDTRSGLEAGLPRPLSPRPLSPRPASPRSSSPRPSSPLQSPQTHHHPHPLRNNSLENNGQVSSPGGILAPSPLSNSISGSNISPSNSSTSLIMYGKVSHIQDQLTKTAQSPVHGFKPQEHLQSHPNRISLEGTIRANPFYQQDRSSVRSSLADLSSTAGSSPNSAEIPAQGNRPSSAPGTPNALPTSAFLKAALTPASAISATVGSNSDSDASIDQRDEDEKRGMSNRDGMVSPATSPELGTLKDRLPSATTRTLAATSASAAALFAAKQLQQHQQLHQVSTPPTPEGGQQFKATESADQDDEAALSSPTKRRASVGSQNATTNRQYHVYGDDKEASAEEIVSPEDEDEDEDDEEIPYVAVVPRSMPGGANRHSIFVDEAAQAMDALSRARHRQSMRLEGEEVDDDEDEEDDDEDYPHGIAPPEKWHYSDLEDEEEDEEEENDDDSVTGERRRRHESFMSAKSTFMPNGSSVSLVSAYAGRDDDEDESDSDIEGGYNNNRHLHKDTQEAVDGDQIRQRETQSLEGQSSSEKQQQQREISSPHQDLMPSDFVKGDEYTADRLIPVGGSDDDDQNGEDEDESESSDDLEDNDDEEGQDRRIYLQQLRHQAREARRLERLANGGVDSKKKKNKKMNNTNSNDTASATSSSADARHVKKVPSLDSTGLKKKSLRKGHSKDNLRDKDRPQTPTTPVPTTQIIPLTPTDLVLIRQKLFAAGNFEASMRMLDTIFHAAMAKMVEGRERGIQTEPMVLPEAQIQARAEAASVADVVAVDEDMKDNEVKPPAAKGVSVSTSTSTEADEKTWVDTAVDTPAVTPVEDDDDEDRVVEWLLAGW</sequence>
<reference evidence="2" key="1">
    <citation type="journal article" date="2020" name="Fungal Divers.">
        <title>Resolving the Mortierellaceae phylogeny through synthesis of multi-gene phylogenetics and phylogenomics.</title>
        <authorList>
            <person name="Vandepol N."/>
            <person name="Liber J."/>
            <person name="Desiro A."/>
            <person name="Na H."/>
            <person name="Kennedy M."/>
            <person name="Barry K."/>
            <person name="Grigoriev I.V."/>
            <person name="Miller A.N."/>
            <person name="O'Donnell K."/>
            <person name="Stajich J.E."/>
            <person name="Bonito G."/>
        </authorList>
    </citation>
    <scope>NUCLEOTIDE SEQUENCE</scope>
    <source>
        <strain evidence="2">NRRL 28262</strain>
    </source>
</reference>
<feature type="region of interest" description="Disordered" evidence="1">
    <location>
        <begin position="1139"/>
        <end position="1449"/>
    </location>
</feature>
<dbReference type="Gene3D" id="1.10.20.10">
    <property type="entry name" value="Histone, subunit A"/>
    <property type="match status" value="1"/>
</dbReference>
<feature type="compositionally biased region" description="Low complexity" evidence="1">
    <location>
        <begin position="779"/>
        <end position="794"/>
    </location>
</feature>
<feature type="compositionally biased region" description="Low complexity" evidence="1">
    <location>
        <begin position="364"/>
        <end position="376"/>
    </location>
</feature>
<feature type="compositionally biased region" description="Low complexity" evidence="1">
    <location>
        <begin position="1385"/>
        <end position="1401"/>
    </location>
</feature>
<feature type="compositionally biased region" description="Low complexity" evidence="1">
    <location>
        <begin position="1438"/>
        <end position="1449"/>
    </location>
</feature>
<evidence type="ECO:0000256" key="1">
    <source>
        <dbReference type="SAM" id="MobiDB-lite"/>
    </source>
</evidence>
<dbReference type="InterPro" id="IPR009072">
    <property type="entry name" value="Histone-fold"/>
</dbReference>
<feature type="compositionally biased region" description="Polar residues" evidence="1">
    <location>
        <begin position="804"/>
        <end position="816"/>
    </location>
</feature>
<proteinExistence type="predicted"/>
<feature type="compositionally biased region" description="Acidic residues" evidence="1">
    <location>
        <begin position="1235"/>
        <end position="1245"/>
    </location>
</feature>
<feature type="compositionally biased region" description="Basic residues" evidence="1">
    <location>
        <begin position="1417"/>
        <end position="1426"/>
    </location>
</feature>